<evidence type="ECO:0000313" key="4">
    <source>
        <dbReference type="Proteomes" id="UP000635387"/>
    </source>
</evidence>
<evidence type="ECO:0000313" key="3">
    <source>
        <dbReference type="EMBL" id="GHH31787.1"/>
    </source>
</evidence>
<organism evidence="3 4">
    <name type="scientific">Amycolatopsis oliviviridis</name>
    <dbReference type="NCBI Taxonomy" id="1471590"/>
    <lineage>
        <taxon>Bacteria</taxon>
        <taxon>Bacillati</taxon>
        <taxon>Actinomycetota</taxon>
        <taxon>Actinomycetes</taxon>
        <taxon>Pseudonocardiales</taxon>
        <taxon>Pseudonocardiaceae</taxon>
        <taxon>Amycolatopsis</taxon>
    </lineage>
</organism>
<dbReference type="Pfam" id="PF07228">
    <property type="entry name" value="SpoIIE"/>
    <property type="match status" value="1"/>
</dbReference>
<accession>A0ABQ3M4D4</accession>
<evidence type="ECO:0000259" key="2">
    <source>
        <dbReference type="SMART" id="SM00331"/>
    </source>
</evidence>
<dbReference type="PANTHER" id="PTHR43156:SF2">
    <property type="entry name" value="STAGE II SPORULATION PROTEIN E"/>
    <property type="match status" value="1"/>
</dbReference>
<reference evidence="4" key="1">
    <citation type="journal article" date="2019" name="Int. J. Syst. Evol. Microbiol.">
        <title>The Global Catalogue of Microorganisms (GCM) 10K type strain sequencing project: providing services to taxonomists for standard genome sequencing and annotation.</title>
        <authorList>
            <consortium name="The Broad Institute Genomics Platform"/>
            <consortium name="The Broad Institute Genome Sequencing Center for Infectious Disease"/>
            <person name="Wu L."/>
            <person name="Ma J."/>
        </authorList>
    </citation>
    <scope>NUCLEOTIDE SEQUENCE [LARGE SCALE GENOMIC DNA]</scope>
    <source>
        <strain evidence="4">CGMCC 4.7683</strain>
    </source>
</reference>
<comment type="caution">
    <text evidence="3">The sequence shown here is derived from an EMBL/GenBank/DDBJ whole genome shotgun (WGS) entry which is preliminary data.</text>
</comment>
<keyword evidence="1" id="KW-0378">Hydrolase</keyword>
<dbReference type="EMBL" id="BNAY01000009">
    <property type="protein sequence ID" value="GHH31787.1"/>
    <property type="molecule type" value="Genomic_DNA"/>
</dbReference>
<dbReference type="Proteomes" id="UP000635387">
    <property type="component" value="Unassembled WGS sequence"/>
</dbReference>
<dbReference type="InterPro" id="IPR001932">
    <property type="entry name" value="PPM-type_phosphatase-like_dom"/>
</dbReference>
<gene>
    <name evidence="3" type="ORF">GCM10017790_67780</name>
</gene>
<proteinExistence type="predicted"/>
<sequence>MFHIGRRLVSGSHVAENPGVITVASLQAEEQRRIVAACFAQTGLTLEQLWLRYFALGGDVSELELEAFLQGLVPLPRIQRDMVAHAVNERLEEVSGVRQAPYSRETGENTRPHGPLAALVDLLGSAHRAPPERLPGIIAGAGRALDLEIAVYLVDQEQRQLIPLPGGSAPDRVPLAIEATTAGRAFRHADTMIAEEPGAPRLWTVLLDGDERLGVLEVEADADIDLNDPAVRTQCRWLASLSGHLLAGARRYGEGFDALLRHQRLGPTAELLRRNLPPSTASTHDIAVAGGIEPVYDVRGVTFDYALSEKTAWLAIFDAGREAARAGLAVSAALAASRSARGEGLGLRGQETAVSEELSARFGHGTLVRGTLAELNLAAGTLRYLDAGGEPPLILGADHEQTTVDSAQHPPFGTGLPRRIVTTRLRPGDLLALYTEGLSAVCSADGERFPLAGCLEAHAGHVPPETVRRVLQAAKTHCRNGFTGDAGLLIARWPSLP</sequence>
<dbReference type="InterPro" id="IPR036457">
    <property type="entry name" value="PPM-type-like_dom_sf"/>
</dbReference>
<dbReference type="SMART" id="SM00331">
    <property type="entry name" value="PP2C_SIG"/>
    <property type="match status" value="1"/>
</dbReference>
<keyword evidence="4" id="KW-1185">Reference proteome</keyword>
<protein>
    <submittedName>
        <fullName evidence="3">Phosphatase</fullName>
    </submittedName>
</protein>
<dbReference type="InterPro" id="IPR052016">
    <property type="entry name" value="Bact_Sigma-Reg"/>
</dbReference>
<dbReference type="PANTHER" id="PTHR43156">
    <property type="entry name" value="STAGE II SPORULATION PROTEIN E-RELATED"/>
    <property type="match status" value="1"/>
</dbReference>
<evidence type="ECO:0000256" key="1">
    <source>
        <dbReference type="ARBA" id="ARBA00022801"/>
    </source>
</evidence>
<dbReference type="Gene3D" id="3.60.40.10">
    <property type="entry name" value="PPM-type phosphatase domain"/>
    <property type="match status" value="1"/>
</dbReference>
<feature type="domain" description="PPM-type phosphatase" evidence="2">
    <location>
        <begin position="298"/>
        <end position="493"/>
    </location>
</feature>
<name>A0ABQ3M4D4_9PSEU</name>